<keyword evidence="5" id="KW-0805">Transcription regulation</keyword>
<dbReference type="SMART" id="SM00342">
    <property type="entry name" value="HTH_ARAC"/>
    <property type="match status" value="1"/>
</dbReference>
<proteinExistence type="inferred from homology"/>
<keyword evidence="3" id="KW-0813">Transport</keyword>
<keyword evidence="6" id="KW-0804">Transcription</keyword>
<comment type="caution">
    <text evidence="9">The sequence shown here is derived from an EMBL/GenBank/DDBJ whole genome shotgun (WGS) entry which is preliminary data.</text>
</comment>
<dbReference type="PROSITE" id="PS01124">
    <property type="entry name" value="HTH_ARAC_FAMILY_2"/>
    <property type="match status" value="1"/>
</dbReference>
<dbReference type="Pfam" id="PF01497">
    <property type="entry name" value="Peripla_BP_2"/>
    <property type="match status" value="1"/>
</dbReference>
<dbReference type="AlphaFoldDB" id="A0A329M8W6"/>
<evidence type="ECO:0000259" key="8">
    <source>
        <dbReference type="PROSITE" id="PS50983"/>
    </source>
</evidence>
<evidence type="ECO:0000313" key="9">
    <source>
        <dbReference type="EMBL" id="RAV15596.1"/>
    </source>
</evidence>
<dbReference type="InterPro" id="IPR002491">
    <property type="entry name" value="ABC_transptr_periplasmic_BD"/>
</dbReference>
<dbReference type="GO" id="GO:0030288">
    <property type="term" value="C:outer membrane-bounded periplasmic space"/>
    <property type="evidence" value="ECO:0007669"/>
    <property type="project" value="TreeGrafter"/>
</dbReference>
<feature type="domain" description="Fe/B12 periplasmic-binding" evidence="8">
    <location>
        <begin position="296"/>
        <end position="566"/>
    </location>
</feature>
<keyword evidence="4" id="KW-0732">Signal</keyword>
<comment type="subcellular location">
    <subcellularLocation>
        <location evidence="1">Cell envelope</location>
    </subcellularLocation>
</comment>
<dbReference type="Gene3D" id="1.10.10.60">
    <property type="entry name" value="Homeodomain-like"/>
    <property type="match status" value="2"/>
</dbReference>
<dbReference type="Pfam" id="PF12833">
    <property type="entry name" value="HTH_18"/>
    <property type="match status" value="1"/>
</dbReference>
<accession>A0A329M8W6</accession>
<dbReference type="PANTHER" id="PTHR30532:SF26">
    <property type="entry name" value="IRON(3+)-HYDROXAMATE-BINDING PROTEIN FHUD"/>
    <property type="match status" value="1"/>
</dbReference>
<dbReference type="Proteomes" id="UP000250369">
    <property type="component" value="Unassembled WGS sequence"/>
</dbReference>
<evidence type="ECO:0000256" key="3">
    <source>
        <dbReference type="ARBA" id="ARBA00022448"/>
    </source>
</evidence>
<dbReference type="GO" id="GO:0003700">
    <property type="term" value="F:DNA-binding transcription factor activity"/>
    <property type="evidence" value="ECO:0007669"/>
    <property type="project" value="InterPro"/>
</dbReference>
<evidence type="ECO:0000256" key="6">
    <source>
        <dbReference type="ARBA" id="ARBA00023163"/>
    </source>
</evidence>
<dbReference type="SUPFAM" id="SSF46689">
    <property type="entry name" value="Homeodomain-like"/>
    <property type="match status" value="2"/>
</dbReference>
<dbReference type="InterPro" id="IPR051313">
    <property type="entry name" value="Bact_iron-sidero_bind"/>
</dbReference>
<sequence length="569" mass="64508">MQRLFAIIPLLKIIINYKRVKKMPLSPAAGETKSEMSHTFYMLVRLNGLNGPERHDDRDETPPLPRILIVSGGSGTVRINGRQHPLSRGSVLLCDAGFQPVLQSEPYSLLKGIQLVYRGITADGSPPQILEYDLPLHLGSAGIVRLAEELAAVWREPQLGGPFRPQQLFTELLAELHRELTIREQPEQPANGWFDQALQYMEEHYCEDLTREQMAELAKVSPEHFSRTFRKLTGRTFNTHLTLLRIRSAQIRFLTGAPDLNTLAQEVGYREGCYLSRKFKETAGLSPTAYKRKRKRIAALNPNHTASLIALGVTPELGVYTSWLEQEQLSRSAAIGPKLNPYEMSPDAYMETVSAARPDVIIDYGTGAENRSLLPIAPVVQLPFKTMSWREQFRLIGDIANKRQQAEDWLSRYDERISESNLLLDRELGRREARGTAIVWEIGLGSAYCIGSSFGRGCQILYGDLGFRLPSRLQEQGIFTRGYVEADIEAIADYSADHIWITDVPADPAVRQRIRRLFRSEGWLNLEAVRRNRVYLLNQSELFYGYDPISSKAQLRELLRTLVPHHKST</sequence>
<evidence type="ECO:0000256" key="1">
    <source>
        <dbReference type="ARBA" id="ARBA00004196"/>
    </source>
</evidence>
<protein>
    <submittedName>
        <fullName evidence="9">Fe3+-hydroxamate ABC transporter substrate-binding protein</fullName>
    </submittedName>
</protein>
<dbReference type="GO" id="GO:0043565">
    <property type="term" value="F:sequence-specific DNA binding"/>
    <property type="evidence" value="ECO:0007669"/>
    <property type="project" value="InterPro"/>
</dbReference>
<reference evidence="9 10" key="1">
    <citation type="journal article" date="2009" name="Int. J. Syst. Evol. Microbiol.">
        <title>Paenibacillus contaminans sp. nov., isolated from a contaminated laboratory plate.</title>
        <authorList>
            <person name="Chou J.H."/>
            <person name="Lee J.H."/>
            <person name="Lin M.C."/>
            <person name="Chang P.S."/>
            <person name="Arun A.B."/>
            <person name="Young C.C."/>
            <person name="Chen W.M."/>
        </authorList>
    </citation>
    <scope>NUCLEOTIDE SEQUENCE [LARGE SCALE GENOMIC DNA]</scope>
    <source>
        <strain evidence="9 10">CKOBP-6</strain>
    </source>
</reference>
<dbReference type="PROSITE" id="PS50983">
    <property type="entry name" value="FE_B12_PBP"/>
    <property type="match status" value="1"/>
</dbReference>
<dbReference type="PANTHER" id="PTHR30532">
    <property type="entry name" value="IRON III DICITRATE-BINDING PERIPLASMIC PROTEIN"/>
    <property type="match status" value="1"/>
</dbReference>
<evidence type="ECO:0000313" key="10">
    <source>
        <dbReference type="Proteomes" id="UP000250369"/>
    </source>
</evidence>
<dbReference type="SUPFAM" id="SSF53807">
    <property type="entry name" value="Helical backbone' metal receptor"/>
    <property type="match status" value="1"/>
</dbReference>
<dbReference type="Gene3D" id="3.40.50.1980">
    <property type="entry name" value="Nitrogenase molybdenum iron protein domain"/>
    <property type="match status" value="2"/>
</dbReference>
<feature type="domain" description="HTH araC/xylS-type" evidence="7">
    <location>
        <begin position="195"/>
        <end position="293"/>
    </location>
</feature>
<gene>
    <name evidence="9" type="ORF">DQG23_29925</name>
</gene>
<dbReference type="GO" id="GO:1901678">
    <property type="term" value="P:iron coordination entity transport"/>
    <property type="evidence" value="ECO:0007669"/>
    <property type="project" value="UniProtKB-ARBA"/>
</dbReference>
<dbReference type="EMBL" id="QMFB01000023">
    <property type="protein sequence ID" value="RAV15596.1"/>
    <property type="molecule type" value="Genomic_DNA"/>
</dbReference>
<keyword evidence="10" id="KW-1185">Reference proteome</keyword>
<dbReference type="InterPro" id="IPR018060">
    <property type="entry name" value="HTH_AraC"/>
</dbReference>
<comment type="similarity">
    <text evidence="2">Belongs to the bacterial solute-binding protein 8 family.</text>
</comment>
<evidence type="ECO:0000256" key="4">
    <source>
        <dbReference type="ARBA" id="ARBA00022729"/>
    </source>
</evidence>
<evidence type="ECO:0000256" key="5">
    <source>
        <dbReference type="ARBA" id="ARBA00023015"/>
    </source>
</evidence>
<name>A0A329M8W6_9BACL</name>
<organism evidence="9 10">
    <name type="scientific">Paenibacillus contaminans</name>
    <dbReference type="NCBI Taxonomy" id="450362"/>
    <lineage>
        <taxon>Bacteria</taxon>
        <taxon>Bacillati</taxon>
        <taxon>Bacillota</taxon>
        <taxon>Bacilli</taxon>
        <taxon>Bacillales</taxon>
        <taxon>Paenibacillaceae</taxon>
        <taxon>Paenibacillus</taxon>
    </lineage>
</organism>
<evidence type="ECO:0000256" key="2">
    <source>
        <dbReference type="ARBA" id="ARBA00008814"/>
    </source>
</evidence>
<dbReference type="InterPro" id="IPR009057">
    <property type="entry name" value="Homeodomain-like_sf"/>
</dbReference>
<evidence type="ECO:0000259" key="7">
    <source>
        <dbReference type="PROSITE" id="PS01124"/>
    </source>
</evidence>